<protein>
    <submittedName>
        <fullName evidence="3">SDR family oxidoreductase</fullName>
    </submittedName>
</protein>
<evidence type="ECO:0000256" key="2">
    <source>
        <dbReference type="ARBA" id="ARBA00023002"/>
    </source>
</evidence>
<dbReference type="PROSITE" id="PS00061">
    <property type="entry name" value="ADH_SHORT"/>
    <property type="match status" value="1"/>
</dbReference>
<dbReference type="EMBL" id="RYZH01000006">
    <property type="protein sequence ID" value="RUL88969.1"/>
    <property type="molecule type" value="Genomic_DNA"/>
</dbReference>
<dbReference type="PRINTS" id="PR00080">
    <property type="entry name" value="SDRFAMILY"/>
</dbReference>
<dbReference type="GO" id="GO:0016491">
    <property type="term" value="F:oxidoreductase activity"/>
    <property type="evidence" value="ECO:0007669"/>
    <property type="project" value="UniProtKB-KW"/>
</dbReference>
<dbReference type="InterPro" id="IPR036291">
    <property type="entry name" value="NAD(P)-bd_dom_sf"/>
</dbReference>
<comment type="similarity">
    <text evidence="1">Belongs to the short-chain dehydrogenases/reductases (SDR) family.</text>
</comment>
<dbReference type="Gene3D" id="3.40.50.720">
    <property type="entry name" value="NAD(P)-binding Rossmann-like Domain"/>
    <property type="match status" value="1"/>
</dbReference>
<reference evidence="3 4" key="1">
    <citation type="submission" date="2018-12" db="EMBL/GenBank/DDBJ databases">
        <authorList>
            <person name="Toschakov S.V."/>
        </authorList>
    </citation>
    <scope>NUCLEOTIDE SEQUENCE [LARGE SCALE GENOMIC DNA]</scope>
    <source>
        <strain evidence="3 4">GM2012</strain>
    </source>
</reference>
<dbReference type="InterPro" id="IPR002347">
    <property type="entry name" value="SDR_fam"/>
</dbReference>
<dbReference type="InterPro" id="IPR020904">
    <property type="entry name" value="Sc_DH/Rdtase_CS"/>
</dbReference>
<keyword evidence="2" id="KW-0560">Oxidoreductase</keyword>
<sequence length="247" mass="25918">MVMAERRVALVTGSATGIGRSAAWRFAELGYDVVVNYSKSREDAEQTADGVRSRGAGVLVIRADAGKDVEVRSLVESAASAFGGLDVLVNNAATTHFIPHTDLDSVTDAVWDDILQLNVKGTFYSCRAAMPLLQHRNGSIVNVASVAGIAGSGSSIPYAASKGAVITLTKSLARAFAPQVRVNAVAPGPVLTRWLADHQDMVDQAVSLTPLKRAATPDDIAEAIVYLADRATLTTGQILVVDGGRTM</sequence>
<dbReference type="PANTHER" id="PTHR43639">
    <property type="entry name" value="OXIDOREDUCTASE, SHORT-CHAIN DEHYDROGENASE/REDUCTASE FAMILY (AFU_ORTHOLOGUE AFUA_5G02870)"/>
    <property type="match status" value="1"/>
</dbReference>
<dbReference type="FunFam" id="3.40.50.720:FF:000084">
    <property type="entry name" value="Short-chain dehydrogenase reductase"/>
    <property type="match status" value="1"/>
</dbReference>
<name>A0A432MNY6_9BACT</name>
<dbReference type="PRINTS" id="PR00081">
    <property type="entry name" value="GDHRDH"/>
</dbReference>
<dbReference type="Pfam" id="PF13561">
    <property type="entry name" value="adh_short_C2"/>
    <property type="match status" value="1"/>
</dbReference>
<evidence type="ECO:0000313" key="3">
    <source>
        <dbReference type="EMBL" id="RUL88969.1"/>
    </source>
</evidence>
<dbReference type="PANTHER" id="PTHR43639:SF1">
    <property type="entry name" value="SHORT-CHAIN DEHYDROGENASE_REDUCTASE FAMILY PROTEIN"/>
    <property type="match status" value="1"/>
</dbReference>
<dbReference type="AlphaFoldDB" id="A0A432MNY6"/>
<dbReference type="SUPFAM" id="SSF51735">
    <property type="entry name" value="NAD(P)-binding Rossmann-fold domains"/>
    <property type="match status" value="1"/>
</dbReference>
<organism evidence="3 4">
    <name type="scientific">Tautonia sociabilis</name>
    <dbReference type="NCBI Taxonomy" id="2080755"/>
    <lineage>
        <taxon>Bacteria</taxon>
        <taxon>Pseudomonadati</taxon>
        <taxon>Planctomycetota</taxon>
        <taxon>Planctomycetia</taxon>
        <taxon>Isosphaerales</taxon>
        <taxon>Isosphaeraceae</taxon>
        <taxon>Tautonia</taxon>
    </lineage>
</organism>
<comment type="caution">
    <text evidence="3">The sequence shown here is derived from an EMBL/GenBank/DDBJ whole genome shotgun (WGS) entry which is preliminary data.</text>
</comment>
<reference evidence="3 4" key="2">
    <citation type="submission" date="2019-01" db="EMBL/GenBank/DDBJ databases">
        <title>Tautonia sociabilis, a novel thermotolerant planctomycete of Isosphaeraceae family, isolated from a 4000 m deep subterranean habitat.</title>
        <authorList>
            <person name="Kovaleva O.L."/>
            <person name="Elcheninov A.G."/>
            <person name="Van Heerden E."/>
            <person name="Toshchakov S.V."/>
            <person name="Novikov A."/>
            <person name="Bonch-Osmolovskaya E.A."/>
            <person name="Kublanov I.V."/>
        </authorList>
    </citation>
    <scope>NUCLEOTIDE SEQUENCE [LARGE SCALE GENOMIC DNA]</scope>
    <source>
        <strain evidence="3 4">GM2012</strain>
    </source>
</reference>
<proteinExistence type="inferred from homology"/>
<dbReference type="Proteomes" id="UP000280296">
    <property type="component" value="Unassembled WGS sequence"/>
</dbReference>
<evidence type="ECO:0000256" key="1">
    <source>
        <dbReference type="ARBA" id="ARBA00006484"/>
    </source>
</evidence>
<dbReference type="CDD" id="cd05233">
    <property type="entry name" value="SDR_c"/>
    <property type="match status" value="1"/>
</dbReference>
<evidence type="ECO:0000313" key="4">
    <source>
        <dbReference type="Proteomes" id="UP000280296"/>
    </source>
</evidence>
<accession>A0A432MNY6</accession>
<gene>
    <name evidence="3" type="ORF">TsocGM_04470</name>
</gene>
<keyword evidence="4" id="KW-1185">Reference proteome</keyword>
<dbReference type="OrthoDB" id="9790146at2"/>